<evidence type="ECO:0000259" key="9">
    <source>
        <dbReference type="SMART" id="SM00382"/>
    </source>
</evidence>
<evidence type="ECO:0000313" key="10">
    <source>
        <dbReference type="Ensembl" id="ENSLACP00000011921.1"/>
    </source>
</evidence>
<feature type="compositionally biased region" description="Basic and acidic residues" evidence="8">
    <location>
        <begin position="738"/>
        <end position="748"/>
    </location>
</feature>
<dbReference type="EMBL" id="AFYH01150850">
    <property type="status" value="NOT_ANNOTATED_CDS"/>
    <property type="molecule type" value="Genomic_DNA"/>
</dbReference>
<dbReference type="GO" id="GO:0005524">
    <property type="term" value="F:ATP binding"/>
    <property type="evidence" value="ECO:0007669"/>
    <property type="project" value="UniProtKB-KW"/>
</dbReference>
<dbReference type="SUPFAM" id="SSF52540">
    <property type="entry name" value="P-loop containing nucleoside triphosphate hydrolases"/>
    <property type="match status" value="1"/>
</dbReference>
<dbReference type="AlphaFoldDB" id="H3AQK0"/>
<comment type="subcellular location">
    <subcellularLocation>
        <location evidence="1">Nucleus</location>
    </subcellularLocation>
</comment>
<dbReference type="GO" id="GO:0003682">
    <property type="term" value="F:chromatin binding"/>
    <property type="evidence" value="ECO:0007669"/>
    <property type="project" value="TreeGrafter"/>
</dbReference>
<dbReference type="PANTHER" id="PTHR12172:SF0">
    <property type="entry name" value="CELL CYCLE CHECKPOINT PROTEIN RAD17"/>
    <property type="match status" value="1"/>
</dbReference>
<dbReference type="InParanoid" id="H3AQK0"/>
<dbReference type="Pfam" id="PF03215">
    <property type="entry name" value="Rad17"/>
    <property type="match status" value="1"/>
</dbReference>
<name>H3AQK0_LATCH</name>
<evidence type="ECO:0000256" key="7">
    <source>
        <dbReference type="ARBA" id="ARBA00023306"/>
    </source>
</evidence>
<dbReference type="FunFam" id="3.40.50.300:FF:001661">
    <property type="entry name" value="RAD17 checkpoint clamp loader component"/>
    <property type="match status" value="1"/>
</dbReference>
<dbReference type="GO" id="GO:0006281">
    <property type="term" value="P:DNA repair"/>
    <property type="evidence" value="ECO:0007669"/>
    <property type="project" value="InterPro"/>
</dbReference>
<dbReference type="Bgee" id="ENSLACG00000010493">
    <property type="expression patterns" value="Expressed in muscle tissue and 2 other cell types or tissues"/>
</dbReference>
<dbReference type="EMBL" id="AFYH01150846">
    <property type="status" value="NOT_ANNOTATED_CDS"/>
    <property type="molecule type" value="Genomic_DNA"/>
</dbReference>
<keyword evidence="11" id="KW-1185">Reference proteome</keyword>
<reference evidence="10" key="3">
    <citation type="submission" date="2025-09" db="UniProtKB">
        <authorList>
            <consortium name="Ensembl"/>
        </authorList>
    </citation>
    <scope>IDENTIFICATION</scope>
</reference>
<dbReference type="GeneID" id="102352608"/>
<evidence type="ECO:0000256" key="5">
    <source>
        <dbReference type="ARBA" id="ARBA00022840"/>
    </source>
</evidence>
<dbReference type="Proteomes" id="UP000008672">
    <property type="component" value="Unassembled WGS sequence"/>
</dbReference>
<keyword evidence="5" id="KW-0067">ATP-binding</keyword>
<dbReference type="SMART" id="SM00382">
    <property type="entry name" value="AAA"/>
    <property type="match status" value="1"/>
</dbReference>
<reference evidence="11" key="1">
    <citation type="submission" date="2011-08" db="EMBL/GenBank/DDBJ databases">
        <title>The draft genome of Latimeria chalumnae.</title>
        <authorList>
            <person name="Di Palma F."/>
            <person name="Alfoldi J."/>
            <person name="Johnson J."/>
            <person name="Berlin A."/>
            <person name="Gnerre S."/>
            <person name="Jaffe D."/>
            <person name="MacCallum I."/>
            <person name="Young S."/>
            <person name="Walker B.J."/>
            <person name="Lander E."/>
            <person name="Lindblad-Toh K."/>
        </authorList>
    </citation>
    <scope>NUCLEOTIDE SEQUENCE [LARGE SCALE GENOMIC DNA]</scope>
    <source>
        <strain evidence="11">Wild caught</strain>
    </source>
</reference>
<dbReference type="STRING" id="7897.ENSLACP00000011921"/>
<dbReference type="CTD" id="5884"/>
<protein>
    <submittedName>
        <fullName evidence="10">RAD17 checkpoint clamp loader component</fullName>
    </submittedName>
</protein>
<proteinExistence type="inferred from homology"/>
<dbReference type="InterPro" id="IPR004582">
    <property type="entry name" value="Checkpoint_prot_Rad17_Rad24"/>
</dbReference>
<dbReference type="EMBL" id="AFYH01150847">
    <property type="status" value="NOT_ANNOTATED_CDS"/>
    <property type="molecule type" value="Genomic_DNA"/>
</dbReference>
<dbReference type="Pfam" id="PF25812">
    <property type="entry name" value="RAD24_helical"/>
    <property type="match status" value="1"/>
</dbReference>
<feature type="region of interest" description="Disordered" evidence="8">
    <location>
        <begin position="698"/>
        <end position="748"/>
    </location>
</feature>
<evidence type="ECO:0000256" key="6">
    <source>
        <dbReference type="ARBA" id="ARBA00023242"/>
    </source>
</evidence>
<dbReference type="OMA" id="YNCLKMA"/>
<gene>
    <name evidence="10" type="primary">RAD17</name>
</gene>
<comment type="similarity">
    <text evidence="2">Belongs to the rad17/RAD24 family.</text>
</comment>
<accession>H3AQK0</accession>
<dbReference type="InterPro" id="IPR003593">
    <property type="entry name" value="AAA+_ATPase"/>
</dbReference>
<dbReference type="FunCoup" id="H3AQK0">
    <property type="interactions" value="3134"/>
</dbReference>
<evidence type="ECO:0000256" key="1">
    <source>
        <dbReference type="ARBA" id="ARBA00004123"/>
    </source>
</evidence>
<reference evidence="10" key="2">
    <citation type="submission" date="2025-08" db="UniProtKB">
        <authorList>
            <consortium name="Ensembl"/>
        </authorList>
    </citation>
    <scope>IDENTIFICATION</scope>
</reference>
<dbReference type="EMBL" id="AFYH01150849">
    <property type="status" value="NOT_ANNOTATED_CDS"/>
    <property type="molecule type" value="Genomic_DNA"/>
</dbReference>
<dbReference type="RefSeq" id="XP_006004442.1">
    <property type="nucleotide sequence ID" value="XM_006004380.3"/>
</dbReference>
<dbReference type="KEGG" id="lcm:102352608"/>
<keyword evidence="3" id="KW-0547">Nucleotide-binding</keyword>
<dbReference type="InterPro" id="IPR018324">
    <property type="entry name" value="Rad17/Rad24_fun/met"/>
</dbReference>
<dbReference type="OrthoDB" id="10265971at2759"/>
<evidence type="ECO:0000256" key="4">
    <source>
        <dbReference type="ARBA" id="ARBA00022763"/>
    </source>
</evidence>
<dbReference type="GO" id="GO:0005634">
    <property type="term" value="C:nucleus"/>
    <property type="evidence" value="ECO:0007669"/>
    <property type="project" value="UniProtKB-SubCell"/>
</dbReference>
<evidence type="ECO:0000256" key="3">
    <source>
        <dbReference type="ARBA" id="ARBA00022741"/>
    </source>
</evidence>
<dbReference type="Gene3D" id="3.40.50.300">
    <property type="entry name" value="P-loop containing nucleotide triphosphate hydrolases"/>
    <property type="match status" value="1"/>
</dbReference>
<dbReference type="GO" id="GO:0031389">
    <property type="term" value="C:Rad17 RFC-like complex"/>
    <property type="evidence" value="ECO:0007669"/>
    <property type="project" value="InterPro"/>
</dbReference>
<evidence type="ECO:0000256" key="2">
    <source>
        <dbReference type="ARBA" id="ARBA00006168"/>
    </source>
</evidence>
<dbReference type="NCBIfam" id="TIGR00602">
    <property type="entry name" value="rad24"/>
    <property type="match status" value="1"/>
</dbReference>
<dbReference type="GeneTree" id="ENSGT00440000039046"/>
<feature type="compositionally biased region" description="Basic residues" evidence="8">
    <location>
        <begin position="121"/>
        <end position="134"/>
    </location>
</feature>
<sequence>MDFVFSPKKKKKFLLPNPKWKETLEFFSCINGRGNTEIKYLEQNDSCCDFLQNINCKWELTKLIMSKPSLGRTGASANLNWVEPSFDDLFEESSLTCINSYAKPFGLSNEEPKSKAQSSKLHQRGKSRAKKRTKPVSIQQTCERSKQNINQVQNEPWVDKYRPEAQAELAVHKKKTEEVESWLKAHAIQRNPNQGGSVLLLTGPPGCGKTATLQVLAKELGIQVQEWTNPVTSEFKTDFREVFDPDSNFRAFTSESQTALFQEFLLRANKYNKLLMLGESLNTDKRLVLVEDLPNQFYRDPACLHEILRKFMRTGRCPLVFIVSDSLSGNSNQRFLFPKDIQDELNVYNINFNPVAPTSMMKVLNQIAIQEASRSGGKITILDKTSLELLCTGSSGDIRSAINSLQFSCLKGYSLENHLWSRKKGKALPQGSATSTRKNRKVKLEKQNDLQAIGGKDASLFLFRALGKILYCKRDPSTVMEFPHLPAHLSEHERDPLQMEPEVVIEKSHMSGELFNLYLHQNYTDFFVEIDDVVRASEYLSDADFLTADWSSRSTLREYCASVAARGMAHSNKARGFANSQGGLGFKPLHKPQWLQIHKKYRENCLAARSLFSSFCLAPLCLQTQLLPYLALLTNPMQNQAQISFIQDVGRFPLKRYPTRLKLEALTDKDPGAMDVDSDDEGEVSANPKSIIALEETSGVNEEVQLNSPSLPSSQSATGDLPGSQPQPTTAQAIMGEEEIRIEEYDSD</sequence>
<dbReference type="Ensembl" id="ENSLACT00000012012.1">
    <property type="protein sequence ID" value="ENSLACP00000011921.1"/>
    <property type="gene ID" value="ENSLACG00000010493.1"/>
</dbReference>
<feature type="compositionally biased region" description="Polar residues" evidence="8">
    <location>
        <begin position="136"/>
        <end position="145"/>
    </location>
</feature>
<dbReference type="eggNOG" id="KOG1970">
    <property type="taxonomic scope" value="Eukaryota"/>
</dbReference>
<feature type="compositionally biased region" description="Low complexity" evidence="8">
    <location>
        <begin position="705"/>
        <end position="716"/>
    </location>
</feature>
<keyword evidence="7" id="KW-0131">Cell cycle</keyword>
<feature type="domain" description="AAA+ ATPase" evidence="9">
    <location>
        <begin position="195"/>
        <end position="351"/>
    </location>
</feature>
<dbReference type="PANTHER" id="PTHR12172">
    <property type="entry name" value="CELL CYCLE CHECKPOINT PROTEIN RAD17"/>
    <property type="match status" value="1"/>
</dbReference>
<dbReference type="InterPro" id="IPR027417">
    <property type="entry name" value="P-loop_NTPase"/>
</dbReference>
<dbReference type="EMBL" id="AFYH01150848">
    <property type="status" value="NOT_ANNOTATED_CDS"/>
    <property type="molecule type" value="Genomic_DNA"/>
</dbReference>
<feature type="region of interest" description="Disordered" evidence="8">
    <location>
        <begin position="108"/>
        <end position="145"/>
    </location>
</feature>
<evidence type="ECO:0000256" key="8">
    <source>
        <dbReference type="SAM" id="MobiDB-lite"/>
    </source>
</evidence>
<keyword evidence="6" id="KW-0539">Nucleus</keyword>
<organism evidence="10 11">
    <name type="scientific">Latimeria chalumnae</name>
    <name type="common">Coelacanth</name>
    <dbReference type="NCBI Taxonomy" id="7897"/>
    <lineage>
        <taxon>Eukaryota</taxon>
        <taxon>Metazoa</taxon>
        <taxon>Chordata</taxon>
        <taxon>Craniata</taxon>
        <taxon>Vertebrata</taxon>
        <taxon>Euteleostomi</taxon>
        <taxon>Coelacanthiformes</taxon>
        <taxon>Coelacanthidae</taxon>
        <taxon>Latimeria</taxon>
    </lineage>
</organism>
<dbReference type="GO" id="GO:0003689">
    <property type="term" value="F:DNA clamp loader activity"/>
    <property type="evidence" value="ECO:0007669"/>
    <property type="project" value="InterPro"/>
</dbReference>
<dbReference type="GO" id="GO:0000077">
    <property type="term" value="P:DNA damage checkpoint signaling"/>
    <property type="evidence" value="ECO:0007669"/>
    <property type="project" value="InterPro"/>
</dbReference>
<dbReference type="GO" id="GO:0033314">
    <property type="term" value="P:mitotic DNA replication checkpoint signaling"/>
    <property type="evidence" value="ECO:0007669"/>
    <property type="project" value="TreeGrafter"/>
</dbReference>
<keyword evidence="4" id="KW-0227">DNA damage</keyword>
<dbReference type="InterPro" id="IPR057927">
    <property type="entry name" value="RAD24-like_helical"/>
</dbReference>
<evidence type="ECO:0000313" key="11">
    <source>
        <dbReference type="Proteomes" id="UP000008672"/>
    </source>
</evidence>